<dbReference type="EMBL" id="SSOP01000440">
    <property type="protein sequence ID" value="KAB5588491.1"/>
    <property type="molecule type" value="Genomic_DNA"/>
</dbReference>
<comment type="caution">
    <text evidence="6">The sequence shown here is derived from an EMBL/GenBank/DDBJ whole genome shotgun (WGS) entry which is preliminary data.</text>
</comment>
<dbReference type="InterPro" id="IPR020472">
    <property type="entry name" value="WD40_PAC1"/>
</dbReference>
<dbReference type="OrthoDB" id="538223at2759"/>
<feature type="repeat" description="WD" evidence="3">
    <location>
        <begin position="993"/>
        <end position="1034"/>
    </location>
</feature>
<dbReference type="SUPFAM" id="SSF52540">
    <property type="entry name" value="P-loop containing nucleoside triphosphate hydrolases"/>
    <property type="match status" value="1"/>
</dbReference>
<feature type="repeat" description="WD" evidence="3">
    <location>
        <begin position="1079"/>
        <end position="1111"/>
    </location>
</feature>
<feature type="repeat" description="WD" evidence="3">
    <location>
        <begin position="1568"/>
        <end position="1609"/>
    </location>
</feature>
<dbReference type="SUPFAM" id="SSF50978">
    <property type="entry name" value="WD40 repeat-like"/>
    <property type="match status" value="3"/>
</dbReference>
<dbReference type="Pfam" id="PF24883">
    <property type="entry name" value="NPHP3_N"/>
    <property type="match status" value="1"/>
</dbReference>
<proteinExistence type="predicted"/>
<feature type="repeat" description="WD" evidence="3">
    <location>
        <begin position="907"/>
        <end position="942"/>
    </location>
</feature>
<feature type="region of interest" description="Disordered" evidence="4">
    <location>
        <begin position="22"/>
        <end position="89"/>
    </location>
</feature>
<feature type="repeat" description="WD" evidence="3">
    <location>
        <begin position="1253"/>
        <end position="1284"/>
    </location>
</feature>
<dbReference type="InterPro" id="IPR056884">
    <property type="entry name" value="NPHP3-like_N"/>
</dbReference>
<dbReference type="SUPFAM" id="SSF50965">
    <property type="entry name" value="Galactose oxidase, central domain"/>
    <property type="match status" value="1"/>
</dbReference>
<evidence type="ECO:0000256" key="1">
    <source>
        <dbReference type="ARBA" id="ARBA00022574"/>
    </source>
</evidence>
<feature type="repeat" description="WD" evidence="3">
    <location>
        <begin position="1339"/>
        <end position="1380"/>
    </location>
</feature>
<name>A0A5N5QAR0_9AGAM</name>
<feature type="repeat" description="WD" evidence="3">
    <location>
        <begin position="1611"/>
        <end position="1652"/>
    </location>
</feature>
<feature type="repeat" description="WD" evidence="3">
    <location>
        <begin position="864"/>
        <end position="905"/>
    </location>
</feature>
<feature type="repeat" description="WD" evidence="3">
    <location>
        <begin position="1295"/>
        <end position="1336"/>
    </location>
</feature>
<dbReference type="InterPro" id="IPR019775">
    <property type="entry name" value="WD40_repeat_CS"/>
</dbReference>
<feature type="repeat" description="WD" evidence="3">
    <location>
        <begin position="1165"/>
        <end position="1206"/>
    </location>
</feature>
<dbReference type="InterPro" id="IPR027417">
    <property type="entry name" value="P-loop_NTPase"/>
</dbReference>
<dbReference type="PROSITE" id="PS50837">
    <property type="entry name" value="NACHT"/>
    <property type="match status" value="1"/>
</dbReference>
<organism evidence="6 7">
    <name type="scientific">Ceratobasidium theobromae</name>
    <dbReference type="NCBI Taxonomy" id="1582974"/>
    <lineage>
        <taxon>Eukaryota</taxon>
        <taxon>Fungi</taxon>
        <taxon>Dikarya</taxon>
        <taxon>Basidiomycota</taxon>
        <taxon>Agaricomycotina</taxon>
        <taxon>Agaricomycetes</taxon>
        <taxon>Cantharellales</taxon>
        <taxon>Ceratobasidiaceae</taxon>
        <taxon>Ceratobasidium</taxon>
    </lineage>
</organism>
<feature type="repeat" description="WD" evidence="3">
    <location>
        <begin position="1525"/>
        <end position="1566"/>
    </location>
</feature>
<evidence type="ECO:0000256" key="2">
    <source>
        <dbReference type="ARBA" id="ARBA00022737"/>
    </source>
</evidence>
<feature type="repeat" description="WD" evidence="3">
    <location>
        <begin position="950"/>
        <end position="991"/>
    </location>
</feature>
<sequence>MTSPLSPKSKKGVRGFLRERLDNFKSQLRSPSQQFLEVSGSRANSRSPPPTERLHGTVDTQNAGTSAAVGSVGSLPEHTASTPLTKKNRSPAWAGLGSALRDLHKTTRLFPPLQSAVGALISCLDTWEFAMKNDERREDLARELTTLSNSLAQHIQGARLFRMSNCVANVARSIQEQANLLWKKQNDSMGRRLVGANIDEEDLTKHYRKMESLFRQLQTDVNLSTWSIANEQLANTRLEALVPSKPAQHDSSLSVGVSRRTCTEGTRTAILAGLDDWSLDPNAKDIYLMSGMAGTGKTTIACSLSEKLEDRKQLAASFFCARTSPECRHVQRIIPTIAYQLARYSIPFQVALCEILGSDPDVGSRNIGKQFERLLKEPLMAVKDAIPDNLVVVIDALDECDDRNDVERLLDLLFQFAGDIPLRFFITSRPEPEIYKKMISQSPGSRTILHLHEIEKSLVQADITLYLTEELGRFMSPTPDQIEQLSQRSGNLFIYASTLVRYLRLGSRLDDHQKRLDSLLAATSHSTKQYAQLDGLYTTVLRSALNEEELDDEEVEGVRAVLQAAICTQEPVNIETLAVLAGLGDAERARSALQPLRSVLHISENNGLVSTLHASFPDFMFNQERSGPFFCDAAAHSQVLTRQCFSIMRDQLQFNICDLESSFVLDKDVPDLRDRVTKRISSSLYYACRYWADHLGLCKTTEELCSMVYKFLSTRLLFWMEVLNLKEVMSIGMEVLPKTKLWLQAANLLPEVVRLIEDAQNFVTTFTANPVSQSTPHIYTSLLPFSPKTSSISEQYRRRTRGLIEAKGSGMGRRDAAALATWKAGSAIRAVAYSPNGTQIVFGCKNGTIGIRSAHDGSLVVGPIEAHTSDVCGVAFSPSGTQVASCSNDHAVRLWDSQNGLPIAIAFNGHTKSVISVSFSPDGTRIASGSNDRTIRVWDINNDIPPIDPFRGHTSGVKSVAFSPDGTRIVSGSADRTVRVWSSTDGTPVAGPFTGHTDIVRSVAFSPDGTRVVSGSYDHTVRMWSADSGAIIARPLEGHTEGIMSVAFFPDGARIVSASKDRIVRLWNVHRDAPVAGLFEGHTDSVNGVAVSPDGMHVLSGSSDSTIRVWSGSISTSTAIPPEGHAHWVLSTALSPDATRIASGSYDHTIRVWDTQSGTPVTGPLNAHTGAIRSIAFSPDGAFIASGSDDQTVRLWSSRGDRDLFADKIFEGHTNWVMSVAFSPDSVRLVSGSGDRTIRVWSIPEGDLLVGPLDNHTGPVTSVAYSPDGSRIVSGSNDCTIRIWGSDGTPVANPLKGHTEIVRSVSFSPDGAQIVSGSNDCTIRLWEARDGTPAAISPLRGHTATVQSAVFSSDGTKIASSSQDRTVRLWSSSDGTMVGGPFEGHIDRVWSVTLSPDGAFAVTGSSDCTIRVWDIQHVPTADSASGSPNTPPSDLPVSRFTPTNSLGHWSIGEDGTLIASASHDNTIRVCNVLNGTLITKPFKGHNNWVTSIAFSPDGTQVVSGSLDRTIRVWSISNGKRIIGPLNGHSGGVMSVMFSPDGARIVSGSNDRTIRVWNTANGTPIAKPFKGHTRGVKSAAFSPDGALVVSGSEDCTIRLWNTHNGTAPCSPFHGHTAAVYSAAFSPDGAKVISGSDDYTVRLWNSNDGTLIGGPFEGHIDRVWSVAFSPDGASVVSGSNDCTIRVWDTSCISSTGVSVGNSNTPSFQLSTSSLTHVNPFGHWSIKEDGWIKDDDDHLLFWLPPEALRSLITPHCSLVIGRFGSIEVDLSSALLGDRWRECYILE</sequence>
<dbReference type="PRINTS" id="PR00320">
    <property type="entry name" value="GPROTEINBRPT"/>
</dbReference>
<dbReference type="InterPro" id="IPR011043">
    <property type="entry name" value="Gal_Oxase/kelch_b-propeller"/>
</dbReference>
<gene>
    <name evidence="6" type="ORF">CTheo_8067</name>
</gene>
<dbReference type="PANTHER" id="PTHR19848">
    <property type="entry name" value="WD40 REPEAT PROTEIN"/>
    <property type="match status" value="1"/>
</dbReference>
<dbReference type="CDD" id="cd00200">
    <property type="entry name" value="WD40"/>
    <property type="match status" value="3"/>
</dbReference>
<feature type="compositionally biased region" description="Polar residues" evidence="4">
    <location>
        <begin position="24"/>
        <end position="46"/>
    </location>
</feature>
<dbReference type="Gene3D" id="2.130.10.10">
    <property type="entry name" value="YVTN repeat-like/Quinoprotein amine dehydrogenase"/>
    <property type="match status" value="9"/>
</dbReference>
<feature type="domain" description="NACHT" evidence="5">
    <location>
        <begin position="285"/>
        <end position="430"/>
    </location>
</feature>
<evidence type="ECO:0000256" key="4">
    <source>
        <dbReference type="SAM" id="MobiDB-lite"/>
    </source>
</evidence>
<dbReference type="InterPro" id="IPR036322">
    <property type="entry name" value="WD40_repeat_dom_sf"/>
</dbReference>
<dbReference type="SMART" id="SM00320">
    <property type="entry name" value="WD40"/>
    <property type="match status" value="20"/>
</dbReference>
<keyword evidence="7" id="KW-1185">Reference proteome</keyword>
<dbReference type="InterPro" id="IPR007111">
    <property type="entry name" value="NACHT_NTPase"/>
</dbReference>
<dbReference type="Pfam" id="PF00400">
    <property type="entry name" value="WD40"/>
    <property type="match status" value="19"/>
</dbReference>
<reference evidence="6 7" key="1">
    <citation type="journal article" date="2019" name="Fungal Biol. Biotechnol.">
        <title>Draft genome sequence of fastidious pathogen Ceratobasidium theobromae, which causes vascular-streak dieback in Theobroma cacao.</title>
        <authorList>
            <person name="Ali S.S."/>
            <person name="Asman A."/>
            <person name="Shao J."/>
            <person name="Firmansyah A.P."/>
            <person name="Susilo A.W."/>
            <person name="Rosmana A."/>
            <person name="McMahon P."/>
            <person name="Junaid M."/>
            <person name="Guest D."/>
            <person name="Kheng T.Y."/>
            <person name="Meinhardt L.W."/>
            <person name="Bailey B.A."/>
        </authorList>
    </citation>
    <scope>NUCLEOTIDE SEQUENCE [LARGE SCALE GENOMIC DNA]</scope>
    <source>
        <strain evidence="6 7">CT2</strain>
    </source>
</reference>
<evidence type="ECO:0000313" key="6">
    <source>
        <dbReference type="EMBL" id="KAB5588491.1"/>
    </source>
</evidence>
<feature type="repeat" description="WD" evidence="3">
    <location>
        <begin position="1210"/>
        <end position="1251"/>
    </location>
</feature>
<feature type="repeat" description="WD" evidence="3">
    <location>
        <begin position="1654"/>
        <end position="1686"/>
    </location>
</feature>
<dbReference type="Proteomes" id="UP000383932">
    <property type="component" value="Unassembled WGS sequence"/>
</dbReference>
<dbReference type="PROSITE" id="PS50082">
    <property type="entry name" value="WD_REPEATS_2"/>
    <property type="match status" value="18"/>
</dbReference>
<keyword evidence="1 3" id="KW-0853">WD repeat</keyword>
<evidence type="ECO:0000313" key="7">
    <source>
        <dbReference type="Proteomes" id="UP000383932"/>
    </source>
</evidence>
<dbReference type="PROSITE" id="PS50294">
    <property type="entry name" value="WD_REPEATS_REGION"/>
    <property type="match status" value="18"/>
</dbReference>
<feature type="repeat" description="WD" evidence="3">
    <location>
        <begin position="1482"/>
        <end position="1523"/>
    </location>
</feature>
<evidence type="ECO:0000256" key="3">
    <source>
        <dbReference type="PROSITE-ProRule" id="PRU00221"/>
    </source>
</evidence>
<dbReference type="InterPro" id="IPR015943">
    <property type="entry name" value="WD40/YVTN_repeat-like_dom_sf"/>
</dbReference>
<evidence type="ECO:0000259" key="5">
    <source>
        <dbReference type="PROSITE" id="PS50837"/>
    </source>
</evidence>
<keyword evidence="2" id="KW-0677">Repeat</keyword>
<dbReference type="PANTHER" id="PTHR19848:SF8">
    <property type="entry name" value="F-BOX AND WD REPEAT DOMAIN CONTAINING 7"/>
    <property type="match status" value="1"/>
</dbReference>
<dbReference type="Gene3D" id="3.40.50.300">
    <property type="entry name" value="P-loop containing nucleotide triphosphate hydrolases"/>
    <property type="match status" value="1"/>
</dbReference>
<feature type="region of interest" description="Disordered" evidence="4">
    <location>
        <begin position="1420"/>
        <end position="1439"/>
    </location>
</feature>
<dbReference type="PROSITE" id="PS00678">
    <property type="entry name" value="WD_REPEATS_1"/>
    <property type="match status" value="6"/>
</dbReference>
<feature type="repeat" description="WD" evidence="3">
    <location>
        <begin position="1122"/>
        <end position="1163"/>
    </location>
</feature>
<dbReference type="InterPro" id="IPR001680">
    <property type="entry name" value="WD40_rpt"/>
</dbReference>
<accession>A0A5N5QAR0</accession>
<feature type="repeat" description="WD" evidence="3">
    <location>
        <begin position="1036"/>
        <end position="1077"/>
    </location>
</feature>
<protein>
    <recommendedName>
        <fullName evidence="5">NACHT domain-containing protein</fullName>
    </recommendedName>
</protein>
<feature type="repeat" description="WD" evidence="3">
    <location>
        <begin position="1382"/>
        <end position="1416"/>
    </location>
</feature>